<dbReference type="AlphaFoldDB" id="A0AAW8F3C1"/>
<reference evidence="1" key="1">
    <citation type="submission" date="2023-07" db="EMBL/GenBank/DDBJ databases">
        <title>Comparative genomics of wheat-associated soil bacteria to identify genetic determinants of phenazine resistance.</title>
        <authorList>
            <person name="Mouncey N."/>
        </authorList>
    </citation>
    <scope>NUCLEOTIDE SEQUENCE</scope>
    <source>
        <strain evidence="1">V4I22</strain>
    </source>
</reference>
<organism evidence="1 2">
    <name type="scientific">Streptomyces canus</name>
    <dbReference type="NCBI Taxonomy" id="58343"/>
    <lineage>
        <taxon>Bacteria</taxon>
        <taxon>Bacillati</taxon>
        <taxon>Actinomycetota</taxon>
        <taxon>Actinomycetes</taxon>
        <taxon>Kitasatosporales</taxon>
        <taxon>Streptomycetaceae</taxon>
        <taxon>Streptomyces</taxon>
        <taxon>Streptomyces aurantiacus group</taxon>
    </lineage>
</organism>
<proteinExistence type="predicted"/>
<dbReference type="RefSeq" id="WP_306971886.1">
    <property type="nucleotide sequence ID" value="NZ_JAUSZV010000001.1"/>
</dbReference>
<protein>
    <submittedName>
        <fullName evidence="1">Uncharacterized protein</fullName>
    </submittedName>
</protein>
<comment type="caution">
    <text evidence="1">The sequence shown here is derived from an EMBL/GenBank/DDBJ whole genome shotgun (WGS) entry which is preliminary data.</text>
</comment>
<dbReference type="Proteomes" id="UP001234216">
    <property type="component" value="Unassembled WGS sequence"/>
</dbReference>
<gene>
    <name evidence="1" type="ORF">QFZ22_000302</name>
</gene>
<evidence type="ECO:0000313" key="1">
    <source>
        <dbReference type="EMBL" id="MDQ0904317.1"/>
    </source>
</evidence>
<name>A0AAW8F3C1_9ACTN</name>
<accession>A0AAW8F3C1</accession>
<sequence length="51" mass="5729">MQENLVNSLVLDDAAVEQFSNLLQDEGVMQAGFVIHESNNLVPQDRSQNRD</sequence>
<dbReference type="EMBL" id="JAUSZV010000001">
    <property type="protein sequence ID" value="MDQ0904317.1"/>
    <property type="molecule type" value="Genomic_DNA"/>
</dbReference>
<evidence type="ECO:0000313" key="2">
    <source>
        <dbReference type="Proteomes" id="UP001234216"/>
    </source>
</evidence>